<feature type="domain" description="ACB" evidence="3">
    <location>
        <begin position="88"/>
        <end position="173"/>
    </location>
</feature>
<dbReference type="Proteomes" id="UP000298416">
    <property type="component" value="Unassembled WGS sequence"/>
</dbReference>
<sequence>MLRQLASSEDREKYIPSPFKDIIVFLETHDLRWEKEPWKLMQRYMDTASYAAPSYKRRIFYEEFLTSMGAFLSSLAQSSIFLGFQFIAAEEFEEHAEKAKTLPERTSNENKLILYGLYKQATVGNVNTSRPGMFNMRDRAKWDAWKAVEGKSAEQAMNDYITKVKQLLEEAGSS</sequence>
<dbReference type="Pfam" id="PF00887">
    <property type="entry name" value="ACBP"/>
    <property type="match status" value="1"/>
</dbReference>
<organism evidence="4">
    <name type="scientific">Salvia splendens</name>
    <name type="common">Scarlet sage</name>
    <dbReference type="NCBI Taxonomy" id="180675"/>
    <lineage>
        <taxon>Eukaryota</taxon>
        <taxon>Viridiplantae</taxon>
        <taxon>Streptophyta</taxon>
        <taxon>Embryophyta</taxon>
        <taxon>Tracheophyta</taxon>
        <taxon>Spermatophyta</taxon>
        <taxon>Magnoliopsida</taxon>
        <taxon>eudicotyledons</taxon>
        <taxon>Gunneridae</taxon>
        <taxon>Pentapetalae</taxon>
        <taxon>asterids</taxon>
        <taxon>lamiids</taxon>
        <taxon>Lamiales</taxon>
        <taxon>Lamiaceae</taxon>
        <taxon>Nepetoideae</taxon>
        <taxon>Mentheae</taxon>
        <taxon>Salviinae</taxon>
        <taxon>Salvia</taxon>
        <taxon>Salvia subgen. Calosphace</taxon>
        <taxon>core Calosphace</taxon>
    </lineage>
</organism>
<dbReference type="InterPro" id="IPR022408">
    <property type="entry name" value="Acyl-CoA-binding_prot_CS"/>
</dbReference>
<evidence type="ECO:0000256" key="2">
    <source>
        <dbReference type="ARBA" id="ARBA00023121"/>
    </source>
</evidence>
<keyword evidence="2" id="KW-0446">Lipid-binding</keyword>
<dbReference type="EMBL" id="PNBA02000789">
    <property type="protein sequence ID" value="KAG6382995.1"/>
    <property type="molecule type" value="Genomic_DNA"/>
</dbReference>
<reference evidence="4" key="2">
    <citation type="submission" date="2020-08" db="EMBL/GenBank/DDBJ databases">
        <title>Plant Genome Project.</title>
        <authorList>
            <person name="Zhang R.-G."/>
        </authorList>
    </citation>
    <scope>NUCLEOTIDE SEQUENCE</scope>
    <source>
        <strain evidence="4">Huo1</strain>
        <tissue evidence="4">Leaf</tissue>
    </source>
</reference>
<dbReference type="GO" id="GO:0000062">
    <property type="term" value="F:fatty-acyl-CoA binding"/>
    <property type="evidence" value="ECO:0007669"/>
    <property type="project" value="InterPro"/>
</dbReference>
<dbReference type="FunFam" id="1.20.80.10:FF:000010">
    <property type="entry name" value="Acyl-CoA-binding domain-containing protein 5"/>
    <property type="match status" value="1"/>
</dbReference>
<dbReference type="SUPFAM" id="SSF47027">
    <property type="entry name" value="Acyl-CoA binding protein"/>
    <property type="match status" value="1"/>
</dbReference>
<dbReference type="InterPro" id="IPR014352">
    <property type="entry name" value="FERM/acyl-CoA-bd_prot_sf"/>
</dbReference>
<comment type="similarity">
    <text evidence="1">Belongs to the ACBP family.</text>
</comment>
<accession>A0A8X8VV76</accession>
<comment type="caution">
    <text evidence="4">The sequence shown here is derived from an EMBL/GenBank/DDBJ whole genome shotgun (WGS) entry which is preliminary data.</text>
</comment>
<dbReference type="PANTHER" id="PTHR23310">
    <property type="entry name" value="ACYL-COA-BINDING PROTEIN, ACBP"/>
    <property type="match status" value="1"/>
</dbReference>
<evidence type="ECO:0000313" key="5">
    <source>
        <dbReference type="Proteomes" id="UP000298416"/>
    </source>
</evidence>
<proteinExistence type="inferred from homology"/>
<dbReference type="PANTHER" id="PTHR23310:SF62">
    <property type="entry name" value="ACYL-COA BINDING PROTEIN 1, ISOFORM A"/>
    <property type="match status" value="1"/>
</dbReference>
<gene>
    <name evidence="4" type="ORF">SASPL_157271</name>
</gene>
<evidence type="ECO:0000256" key="1">
    <source>
        <dbReference type="ARBA" id="ARBA00005567"/>
    </source>
</evidence>
<protein>
    <recommendedName>
        <fullName evidence="3">ACB domain-containing protein</fullName>
    </recommendedName>
</protein>
<keyword evidence="5" id="KW-1185">Reference proteome</keyword>
<dbReference type="PROSITE" id="PS00880">
    <property type="entry name" value="ACB_1"/>
    <property type="match status" value="1"/>
</dbReference>
<evidence type="ECO:0000259" key="3">
    <source>
        <dbReference type="PROSITE" id="PS51228"/>
    </source>
</evidence>
<dbReference type="InterPro" id="IPR000582">
    <property type="entry name" value="Acyl-CoA-binding_protein"/>
</dbReference>
<dbReference type="PROSITE" id="PS51228">
    <property type="entry name" value="ACB_2"/>
    <property type="match status" value="1"/>
</dbReference>
<dbReference type="InterPro" id="IPR035984">
    <property type="entry name" value="Acyl-CoA-binding_sf"/>
</dbReference>
<reference evidence="4" key="1">
    <citation type="submission" date="2018-01" db="EMBL/GenBank/DDBJ databases">
        <authorList>
            <person name="Mao J.F."/>
        </authorList>
    </citation>
    <scope>NUCLEOTIDE SEQUENCE</scope>
    <source>
        <strain evidence="4">Huo1</strain>
        <tissue evidence="4">Leaf</tissue>
    </source>
</reference>
<dbReference type="GO" id="GO:0006631">
    <property type="term" value="P:fatty acid metabolic process"/>
    <property type="evidence" value="ECO:0007669"/>
    <property type="project" value="TreeGrafter"/>
</dbReference>
<dbReference type="AlphaFoldDB" id="A0A8X8VV76"/>
<dbReference type="PRINTS" id="PR00689">
    <property type="entry name" value="ACOABINDINGP"/>
</dbReference>
<name>A0A8X8VV76_SALSN</name>
<dbReference type="Gene3D" id="1.20.80.10">
    <property type="match status" value="1"/>
</dbReference>
<evidence type="ECO:0000313" key="4">
    <source>
        <dbReference type="EMBL" id="KAG6382995.1"/>
    </source>
</evidence>